<feature type="compositionally biased region" description="Gly residues" evidence="1">
    <location>
        <begin position="292"/>
        <end position="313"/>
    </location>
</feature>
<comment type="caution">
    <text evidence="2">The sequence shown here is derived from an EMBL/GenBank/DDBJ whole genome shotgun (WGS) entry which is preliminary data.</text>
</comment>
<gene>
    <name evidence="2" type="ORF">B0H64DRAFT_83070</name>
</gene>
<dbReference type="PANTHER" id="PTHR13464:SF0">
    <property type="entry name" value="SAP30-BINDING PROTEIN"/>
    <property type="match status" value="1"/>
</dbReference>
<feature type="region of interest" description="Disordered" evidence="1">
    <location>
        <begin position="292"/>
        <end position="322"/>
    </location>
</feature>
<evidence type="ECO:0008006" key="4">
    <source>
        <dbReference type="Google" id="ProtNLM"/>
    </source>
</evidence>
<dbReference type="InterPro" id="IPR012479">
    <property type="entry name" value="SAP30BP"/>
</dbReference>
<dbReference type="RefSeq" id="XP_062662334.1">
    <property type="nucleotide sequence ID" value="XM_062808841.1"/>
</dbReference>
<dbReference type="Proteomes" id="UP001278766">
    <property type="component" value="Unassembled WGS sequence"/>
</dbReference>
<dbReference type="EMBL" id="JAUEPN010000002">
    <property type="protein sequence ID" value="KAK3298820.1"/>
    <property type="molecule type" value="Genomic_DNA"/>
</dbReference>
<feature type="compositionally biased region" description="Polar residues" evidence="1">
    <location>
        <begin position="100"/>
        <end position="113"/>
    </location>
</feature>
<feature type="region of interest" description="Disordered" evidence="1">
    <location>
        <begin position="204"/>
        <end position="223"/>
    </location>
</feature>
<evidence type="ECO:0000313" key="2">
    <source>
        <dbReference type="EMBL" id="KAK3298820.1"/>
    </source>
</evidence>
<proteinExistence type="predicted"/>
<dbReference type="GO" id="GO:0006355">
    <property type="term" value="P:regulation of DNA-templated transcription"/>
    <property type="evidence" value="ECO:0007669"/>
    <property type="project" value="InterPro"/>
</dbReference>
<dbReference type="PANTHER" id="PTHR13464">
    <property type="entry name" value="TRANSCRIPTIONAL REGULATOR PROTEIN HCNGP"/>
    <property type="match status" value="1"/>
</dbReference>
<feature type="compositionally biased region" description="Pro residues" evidence="1">
    <location>
        <begin position="52"/>
        <end position="63"/>
    </location>
</feature>
<keyword evidence="3" id="KW-1185">Reference proteome</keyword>
<dbReference type="PRINTS" id="PR01217">
    <property type="entry name" value="PRICHEXTENSN"/>
</dbReference>
<evidence type="ECO:0000256" key="1">
    <source>
        <dbReference type="SAM" id="MobiDB-lite"/>
    </source>
</evidence>
<feature type="compositionally biased region" description="Low complexity" evidence="1">
    <location>
        <begin position="36"/>
        <end position="51"/>
    </location>
</feature>
<feature type="compositionally biased region" description="Low complexity" evidence="1">
    <location>
        <begin position="64"/>
        <end position="74"/>
    </location>
</feature>
<name>A0AAE0LVG6_9PEZI</name>
<dbReference type="Pfam" id="PF07818">
    <property type="entry name" value="HCNGP"/>
    <property type="match status" value="2"/>
</dbReference>
<reference evidence="2" key="2">
    <citation type="submission" date="2023-06" db="EMBL/GenBank/DDBJ databases">
        <authorList>
            <consortium name="Lawrence Berkeley National Laboratory"/>
            <person name="Haridas S."/>
            <person name="Hensen N."/>
            <person name="Bonometti L."/>
            <person name="Westerberg I."/>
            <person name="Brannstrom I.O."/>
            <person name="Guillou S."/>
            <person name="Cros-Aarteil S."/>
            <person name="Calhoun S."/>
            <person name="Kuo A."/>
            <person name="Mondo S."/>
            <person name="Pangilinan J."/>
            <person name="Riley R."/>
            <person name="Labutti K."/>
            <person name="Andreopoulos B."/>
            <person name="Lipzen A."/>
            <person name="Chen C."/>
            <person name="Yanf M."/>
            <person name="Daum C."/>
            <person name="Ng V."/>
            <person name="Clum A."/>
            <person name="Steindorff A."/>
            <person name="Ohm R."/>
            <person name="Martin F."/>
            <person name="Silar P."/>
            <person name="Natvig D."/>
            <person name="Lalanne C."/>
            <person name="Gautier V."/>
            <person name="Ament-Velasquez S.L."/>
            <person name="Kruys A."/>
            <person name="Hutchinson M.I."/>
            <person name="Powell A.J."/>
            <person name="Barry K."/>
            <person name="Miller A.N."/>
            <person name="Grigoriev I.V."/>
            <person name="Debuchy R."/>
            <person name="Gladieux P."/>
            <person name="Thoren M.H."/>
            <person name="Johannesson H."/>
        </authorList>
    </citation>
    <scope>NUCLEOTIDE SEQUENCE</scope>
    <source>
        <strain evidence="2">CBS 168.71</strain>
    </source>
</reference>
<dbReference type="AlphaFoldDB" id="A0AAE0LVG6"/>
<dbReference type="GeneID" id="87845789"/>
<feature type="region of interest" description="Disordered" evidence="1">
    <location>
        <begin position="1"/>
        <end position="120"/>
    </location>
</feature>
<accession>A0AAE0LVG6</accession>
<dbReference type="GO" id="GO:0005634">
    <property type="term" value="C:nucleus"/>
    <property type="evidence" value="ECO:0007669"/>
    <property type="project" value="TreeGrafter"/>
</dbReference>
<evidence type="ECO:0000313" key="3">
    <source>
        <dbReference type="Proteomes" id="UP001278766"/>
    </source>
</evidence>
<protein>
    <recommendedName>
        <fullName evidence="4">HCNGP-like protein</fullName>
    </recommendedName>
</protein>
<reference evidence="2" key="1">
    <citation type="journal article" date="2023" name="Mol. Phylogenet. Evol.">
        <title>Genome-scale phylogeny and comparative genomics of the fungal order Sordariales.</title>
        <authorList>
            <person name="Hensen N."/>
            <person name="Bonometti L."/>
            <person name="Westerberg I."/>
            <person name="Brannstrom I.O."/>
            <person name="Guillou S."/>
            <person name="Cros-Aarteil S."/>
            <person name="Calhoun S."/>
            <person name="Haridas S."/>
            <person name="Kuo A."/>
            <person name="Mondo S."/>
            <person name="Pangilinan J."/>
            <person name="Riley R."/>
            <person name="LaButti K."/>
            <person name="Andreopoulos B."/>
            <person name="Lipzen A."/>
            <person name="Chen C."/>
            <person name="Yan M."/>
            <person name="Daum C."/>
            <person name="Ng V."/>
            <person name="Clum A."/>
            <person name="Steindorff A."/>
            <person name="Ohm R.A."/>
            <person name="Martin F."/>
            <person name="Silar P."/>
            <person name="Natvig D.O."/>
            <person name="Lalanne C."/>
            <person name="Gautier V."/>
            <person name="Ament-Velasquez S.L."/>
            <person name="Kruys A."/>
            <person name="Hutchinson M.I."/>
            <person name="Powell A.J."/>
            <person name="Barry K."/>
            <person name="Miller A.N."/>
            <person name="Grigoriev I.V."/>
            <person name="Debuchy R."/>
            <person name="Gladieux P."/>
            <person name="Hiltunen Thoren M."/>
            <person name="Johannesson H."/>
        </authorList>
    </citation>
    <scope>NUCLEOTIDE SEQUENCE</scope>
    <source>
        <strain evidence="2">CBS 168.71</strain>
    </source>
</reference>
<sequence length="322" mass="32871">MGLVSYDSSDEDEEVQPQVDAQPPKPAVIPPTSDIQTAPKPKPTTTTNSSTPTPPQPPAPGPALGPVLGPTFGPSRPPPPTTNTNDQDPSEEIDLAFLSQDPTPQNQDQNTEPPRSPHTRTRTLLHNLTLPAVPNMDIPPSPPGSPPPGLDALTAKFDTFLRLKRTRGVHFNERLARSAGMANPAVADRLLGFVGVGTEFGGGADAEGGGDGGGDGVEGGVGAGSGGRGVEQYATVLSAEVWDPACFPAWAYRGPLRKAQERGTKERERGRGEAVEFVAASAGGAIATAAVGGGGTGSAGGSRSGTPGVGGASGRKKGRWDM</sequence>
<organism evidence="2 3">
    <name type="scientific">Chaetomium fimeti</name>
    <dbReference type="NCBI Taxonomy" id="1854472"/>
    <lineage>
        <taxon>Eukaryota</taxon>
        <taxon>Fungi</taxon>
        <taxon>Dikarya</taxon>
        <taxon>Ascomycota</taxon>
        <taxon>Pezizomycotina</taxon>
        <taxon>Sordariomycetes</taxon>
        <taxon>Sordariomycetidae</taxon>
        <taxon>Sordariales</taxon>
        <taxon>Chaetomiaceae</taxon>
        <taxon>Chaetomium</taxon>
    </lineage>
</organism>